<protein>
    <submittedName>
        <fullName evidence="3">Signal peptide-containing secreted protein</fullName>
    </submittedName>
</protein>
<dbReference type="EMBL" id="JAPCXC010000093">
    <property type="protein sequence ID" value="KAJ1605629.1"/>
    <property type="molecule type" value="Genomic_DNA"/>
</dbReference>
<evidence type="ECO:0000256" key="1">
    <source>
        <dbReference type="SAM" id="Coils"/>
    </source>
</evidence>
<keyword evidence="2" id="KW-1133">Transmembrane helix</keyword>
<proteinExistence type="predicted"/>
<evidence type="ECO:0000256" key="2">
    <source>
        <dbReference type="SAM" id="Phobius"/>
    </source>
</evidence>
<reference evidence="3" key="1">
    <citation type="submission" date="2022-10" db="EMBL/GenBank/DDBJ databases">
        <title>Adaptive evolution leads to modifications in subtelomeric GC content in a zoonotic Cryptosporidium species.</title>
        <authorList>
            <person name="Li J."/>
            <person name="Feng Y."/>
            <person name="Xiao L."/>
        </authorList>
    </citation>
    <scope>NUCLEOTIDE SEQUENCE</scope>
    <source>
        <strain evidence="3">33844</strain>
    </source>
</reference>
<keyword evidence="2" id="KW-0812">Transmembrane</keyword>
<comment type="caution">
    <text evidence="3">The sequence shown here is derived from an EMBL/GenBank/DDBJ whole genome shotgun (WGS) entry which is preliminary data.</text>
</comment>
<dbReference type="AlphaFoldDB" id="A0A9D5DFK3"/>
<sequence length="233" mass="27369">MWLQALFFLVTCTLLGIIVYYSFKDVEIVESQDEALCDALVSSGKLAFPKKDLKHYFQLRDEVAPQDVSFEEFRLRLRASNPELVSEMKKALLRAAMAVQDSYARISAEYVGNMQLYKKLLLSERQWLYIESSMEELKETIEYIRDEASLIQDSWGDYIFLDARKLNAIRKKQEELRIQKEKLAREKELEEKRAREKEITESNIADKIAQELLEQEKSEANENRNAATIKKRR</sequence>
<feature type="transmembrane region" description="Helical" evidence="2">
    <location>
        <begin position="6"/>
        <end position="23"/>
    </location>
</feature>
<dbReference type="Proteomes" id="UP001067231">
    <property type="component" value="Unassembled WGS sequence"/>
</dbReference>
<feature type="coiled-coil region" evidence="1">
    <location>
        <begin position="166"/>
        <end position="230"/>
    </location>
</feature>
<gene>
    <name evidence="3" type="ORF">OJ253_3088</name>
</gene>
<organism evidence="3">
    <name type="scientific">Cryptosporidium canis</name>
    <dbReference type="NCBI Taxonomy" id="195482"/>
    <lineage>
        <taxon>Eukaryota</taxon>
        <taxon>Sar</taxon>
        <taxon>Alveolata</taxon>
        <taxon>Apicomplexa</taxon>
        <taxon>Conoidasida</taxon>
        <taxon>Coccidia</taxon>
        <taxon>Eucoccidiorida</taxon>
        <taxon>Eimeriorina</taxon>
        <taxon>Cryptosporidiidae</taxon>
        <taxon>Cryptosporidium</taxon>
    </lineage>
</organism>
<accession>A0A9D5DFK3</accession>
<keyword evidence="2" id="KW-0472">Membrane</keyword>
<keyword evidence="1" id="KW-0175">Coiled coil</keyword>
<name>A0A9D5DFK3_9CRYT</name>
<dbReference type="OrthoDB" id="343411at2759"/>
<evidence type="ECO:0000313" key="3">
    <source>
        <dbReference type="EMBL" id="KAJ1605629.1"/>
    </source>
</evidence>